<protein>
    <recommendedName>
        <fullName evidence="3">Peptidase M1 membrane alanine aminopeptidase domain-containing protein</fullName>
    </recommendedName>
</protein>
<proteinExistence type="predicted"/>
<dbReference type="RefSeq" id="WP_168675376.1">
    <property type="nucleotide sequence ID" value="NZ_JAAVTK010000024.1"/>
</dbReference>
<evidence type="ECO:0000259" key="3">
    <source>
        <dbReference type="Pfam" id="PF01433"/>
    </source>
</evidence>
<dbReference type="InterPro" id="IPR027268">
    <property type="entry name" value="Peptidase_M4/M1_CTD_sf"/>
</dbReference>
<accession>A0ABX1HPI0</accession>
<reference evidence="4 5" key="1">
    <citation type="submission" date="2020-03" db="EMBL/GenBank/DDBJ databases">
        <title>Genomic Encyclopedia of Type Strains, Phase IV (KMG-V): Genome sequencing to study the core and pangenomes of soil and plant-associated prokaryotes.</title>
        <authorList>
            <person name="Whitman W."/>
        </authorList>
    </citation>
    <scope>NUCLEOTIDE SEQUENCE [LARGE SCALE GENOMIC DNA]</scope>
    <source>
        <strain evidence="4 5">1B</strain>
    </source>
</reference>
<organism evidence="4 5">
    <name type="scientific">Hymenobacter artigasi</name>
    <dbReference type="NCBI Taxonomy" id="2719616"/>
    <lineage>
        <taxon>Bacteria</taxon>
        <taxon>Pseudomonadati</taxon>
        <taxon>Bacteroidota</taxon>
        <taxon>Cytophagia</taxon>
        <taxon>Cytophagales</taxon>
        <taxon>Hymenobacteraceae</taxon>
        <taxon>Hymenobacter</taxon>
    </lineage>
</organism>
<evidence type="ECO:0000313" key="5">
    <source>
        <dbReference type="Proteomes" id="UP000717634"/>
    </source>
</evidence>
<dbReference type="InterPro" id="IPR050344">
    <property type="entry name" value="Peptidase_M1_aminopeptidases"/>
</dbReference>
<dbReference type="EMBL" id="JAAVTK010000024">
    <property type="protein sequence ID" value="NKI91829.1"/>
    <property type="molecule type" value="Genomic_DNA"/>
</dbReference>
<dbReference type="InterPro" id="IPR014782">
    <property type="entry name" value="Peptidase_M1_dom"/>
</dbReference>
<keyword evidence="5" id="KW-1185">Reference proteome</keyword>
<evidence type="ECO:0000256" key="1">
    <source>
        <dbReference type="SAM" id="MobiDB-lite"/>
    </source>
</evidence>
<name>A0ABX1HPI0_9BACT</name>
<sequence>MRIPFRLLRTCLPTALCGLLALAGPRLAAAQTTNSGTDKFAQLETLLPTPNTYRTASGAPGPAYWQQRADYDIHVTLDDAKQAITGRETVTYTNQSPDTLPYLWVQLDQNVLAKNSITAATEVSQLQDRMTFAALETLLPEFDGGFKVERVTGRDGKALHTVTNYTMMRIDLPTPLRPGQAFAFNVQWHYNVNGTRPRRNGYEYFPEDKNYLYEIAQWYPRMAVYSDNQGWQHKQFLGSGEFALPFGDYRVSITAPADHVVGATGVLQNAAQVLSATQLKRLAAAKTATKPVLIITPDEAVQNEGSRATATKTWTYVAKNVRDFAWVSSRKFIWDAMQIKQDGQPVLCMSYYPREGNPLWGKYSTEVVAHTIRSYSRRTIPYQYLVAISVHGPIGGMEYPMLCFNGGRPEKDGTYSARTKYGMIGVIIHEVGHNFFPMMVNSDERQWSWMDEGLNSFLQYLAEQEWERNFPSRIGEPASIVEYMRTDKSLQTPIMTNSESVLQFGPNAYAKPATALNILRETVMGRELFDHAFKTYAQRWAYKHPAPADFFRTIEDASAVDLDWFWRGWFYTTDRCDISLESVKAYQPATGNPVVEKARQQRALAAAAPSVSTQRNAQDIAKTLVEEKPELKDFYNAFDPLAVTPADQQRYQAYLAALSPEQQKRLGGPQYFYELALRNVGGLVMPVILQLTYADNTKEVQTIPAEIWRKNNAQVTKIIVTQQPVVSFVLDPFQQTTDTDVSNNAFPRQPAASRFELFEQRLPAAPNPMQPSAQTPGSPRPTQEPRPVGGSR</sequence>
<comment type="caution">
    <text evidence="4">The sequence shown here is derived from an EMBL/GenBank/DDBJ whole genome shotgun (WGS) entry which is preliminary data.</text>
</comment>
<dbReference type="Proteomes" id="UP000717634">
    <property type="component" value="Unassembled WGS sequence"/>
</dbReference>
<dbReference type="Pfam" id="PF01433">
    <property type="entry name" value="Peptidase_M1"/>
    <property type="match status" value="1"/>
</dbReference>
<dbReference type="PANTHER" id="PTHR11533">
    <property type="entry name" value="PROTEASE M1 ZINC METALLOPROTEASE"/>
    <property type="match status" value="1"/>
</dbReference>
<gene>
    <name evidence="4" type="ORF">HBN54_004452</name>
</gene>
<feature type="region of interest" description="Disordered" evidence="1">
    <location>
        <begin position="756"/>
        <end position="792"/>
    </location>
</feature>
<dbReference type="PANTHER" id="PTHR11533:SF174">
    <property type="entry name" value="PUROMYCIN-SENSITIVE AMINOPEPTIDASE-RELATED"/>
    <property type="match status" value="1"/>
</dbReference>
<feature type="signal peptide" evidence="2">
    <location>
        <begin position="1"/>
        <end position="28"/>
    </location>
</feature>
<dbReference type="Gene3D" id="1.10.390.10">
    <property type="entry name" value="Neutral Protease Domain 2"/>
    <property type="match status" value="1"/>
</dbReference>
<evidence type="ECO:0000313" key="4">
    <source>
        <dbReference type="EMBL" id="NKI91829.1"/>
    </source>
</evidence>
<feature type="chain" id="PRO_5047544176" description="Peptidase M1 membrane alanine aminopeptidase domain-containing protein" evidence="2">
    <location>
        <begin position="29"/>
        <end position="792"/>
    </location>
</feature>
<evidence type="ECO:0000256" key="2">
    <source>
        <dbReference type="SAM" id="SignalP"/>
    </source>
</evidence>
<feature type="domain" description="Peptidase M1 membrane alanine aminopeptidase" evidence="3">
    <location>
        <begin position="393"/>
        <end position="569"/>
    </location>
</feature>
<dbReference type="SUPFAM" id="SSF55486">
    <property type="entry name" value="Metalloproteases ('zincins'), catalytic domain"/>
    <property type="match status" value="1"/>
</dbReference>
<keyword evidence="2" id="KW-0732">Signal</keyword>
<dbReference type="CDD" id="cd09604">
    <property type="entry name" value="M1_APN_like"/>
    <property type="match status" value="1"/>
</dbReference>